<keyword evidence="4 7" id="KW-0406">Ion transport</keyword>
<evidence type="ECO:0000313" key="8">
    <source>
        <dbReference type="EMBL" id="RWZ46577.1"/>
    </source>
</evidence>
<dbReference type="HAMAP" id="MF_01416">
    <property type="entry name" value="ATP_synth_delta_bact"/>
    <property type="match status" value="1"/>
</dbReference>
<comment type="similarity">
    <text evidence="7">Belongs to the ATPase delta chain family.</text>
</comment>
<dbReference type="Proteomes" id="UP000288547">
    <property type="component" value="Unassembled WGS sequence"/>
</dbReference>
<dbReference type="Pfam" id="PF00213">
    <property type="entry name" value="OSCP"/>
    <property type="match status" value="1"/>
</dbReference>
<keyword evidence="5 7" id="KW-0472">Membrane</keyword>
<comment type="subcellular location">
    <subcellularLocation>
        <location evidence="7">Cell membrane</location>
        <topology evidence="7">Peripheral membrane protein</topology>
    </subcellularLocation>
    <subcellularLocation>
        <location evidence="1">Membrane</location>
    </subcellularLocation>
</comment>
<reference evidence="8 9" key="1">
    <citation type="submission" date="2018-12" db="EMBL/GenBank/DDBJ databases">
        <authorList>
            <person name="Li F."/>
        </authorList>
    </citation>
    <scope>NUCLEOTIDE SEQUENCE [LARGE SCALE GENOMIC DNA]</scope>
    <source>
        <strain evidence="8 9">11W25H-1</strain>
    </source>
</reference>
<evidence type="ECO:0000313" key="9">
    <source>
        <dbReference type="Proteomes" id="UP000288547"/>
    </source>
</evidence>
<keyword evidence="6 7" id="KW-0066">ATP synthesis</keyword>
<dbReference type="GO" id="GO:0016787">
    <property type="term" value="F:hydrolase activity"/>
    <property type="evidence" value="ECO:0007669"/>
    <property type="project" value="UniProtKB-KW"/>
</dbReference>
<protein>
    <recommendedName>
        <fullName evidence="7">ATP synthase subunit delta</fullName>
    </recommendedName>
    <alternativeName>
        <fullName evidence="7">ATP synthase F(1) sector subunit delta</fullName>
    </alternativeName>
    <alternativeName>
        <fullName evidence="7">F-type ATPase subunit delta</fullName>
        <shortName evidence="7">F-ATPase subunit delta</shortName>
    </alternativeName>
</protein>
<evidence type="ECO:0000256" key="6">
    <source>
        <dbReference type="ARBA" id="ARBA00023310"/>
    </source>
</evidence>
<dbReference type="InterPro" id="IPR000711">
    <property type="entry name" value="ATPase_OSCP/dsu"/>
</dbReference>
<name>A0A3S3Z2W0_9MICO</name>
<organism evidence="8 9">
    <name type="scientific">Labedella phragmitis</name>
    <dbReference type="NCBI Taxonomy" id="2498849"/>
    <lineage>
        <taxon>Bacteria</taxon>
        <taxon>Bacillati</taxon>
        <taxon>Actinomycetota</taxon>
        <taxon>Actinomycetes</taxon>
        <taxon>Micrococcales</taxon>
        <taxon>Microbacteriaceae</taxon>
        <taxon>Labedella</taxon>
    </lineage>
</organism>
<dbReference type="NCBIfam" id="NF009967">
    <property type="entry name" value="PRK13430.1"/>
    <property type="match status" value="1"/>
</dbReference>
<sequence>MGSATREALAASKQVLDATGSVDLTVAAELFQVGRIVGDSLQLRSLLHDSAIPAATKSAIVERVFGAGTGETTRSLVTALVTSRWSTAEDLLEGIEDLALRASAVATGDQASIASELFAFGRVVSSDAQLELALGTKLGRPEAKGVLVSRLLDDKASPATVTILSALVQQPRGRRIGELLRHAARVVADQKGQTVATVTSATPLGEQQLERLRSALSASYGRNLTINEVVDRAVIGGLRIQVADDVIDGSISTRLGELRRQLAG</sequence>
<evidence type="ECO:0000256" key="1">
    <source>
        <dbReference type="ARBA" id="ARBA00004370"/>
    </source>
</evidence>
<dbReference type="AlphaFoldDB" id="A0A3S3Z2W0"/>
<keyword evidence="3 7" id="KW-0375">Hydrogen ion transport</keyword>
<dbReference type="EMBL" id="RZNB01000006">
    <property type="protein sequence ID" value="RWZ46577.1"/>
    <property type="molecule type" value="Genomic_DNA"/>
</dbReference>
<keyword evidence="8" id="KW-0378">Hydrolase</keyword>
<dbReference type="PANTHER" id="PTHR11910">
    <property type="entry name" value="ATP SYNTHASE DELTA CHAIN"/>
    <property type="match status" value="1"/>
</dbReference>
<proteinExistence type="inferred from homology"/>
<accession>A0A3S3Z2W0</accession>
<dbReference type="OrthoDB" id="5242917at2"/>
<evidence type="ECO:0000256" key="7">
    <source>
        <dbReference type="HAMAP-Rule" id="MF_01416"/>
    </source>
</evidence>
<dbReference type="GO" id="GO:0045259">
    <property type="term" value="C:proton-transporting ATP synthase complex"/>
    <property type="evidence" value="ECO:0007669"/>
    <property type="project" value="UniProtKB-KW"/>
</dbReference>
<dbReference type="GO" id="GO:0005886">
    <property type="term" value="C:plasma membrane"/>
    <property type="evidence" value="ECO:0007669"/>
    <property type="project" value="UniProtKB-SubCell"/>
</dbReference>
<gene>
    <name evidence="7" type="primary">atpH</name>
    <name evidence="8" type="ORF">ELQ90_14125</name>
</gene>
<keyword evidence="7" id="KW-1003">Cell membrane</keyword>
<dbReference type="GO" id="GO:0046933">
    <property type="term" value="F:proton-transporting ATP synthase activity, rotational mechanism"/>
    <property type="evidence" value="ECO:0007669"/>
    <property type="project" value="UniProtKB-UniRule"/>
</dbReference>
<evidence type="ECO:0000256" key="3">
    <source>
        <dbReference type="ARBA" id="ARBA00022781"/>
    </source>
</evidence>
<dbReference type="NCBIfam" id="TIGR01145">
    <property type="entry name" value="ATP_synt_delta"/>
    <property type="match status" value="1"/>
</dbReference>
<dbReference type="PRINTS" id="PR00125">
    <property type="entry name" value="ATPASEDELTA"/>
</dbReference>
<evidence type="ECO:0000256" key="4">
    <source>
        <dbReference type="ARBA" id="ARBA00023065"/>
    </source>
</evidence>
<evidence type="ECO:0000256" key="2">
    <source>
        <dbReference type="ARBA" id="ARBA00022448"/>
    </source>
</evidence>
<keyword evidence="9" id="KW-1185">Reference proteome</keyword>
<comment type="caution">
    <text evidence="8">The sequence shown here is derived from an EMBL/GenBank/DDBJ whole genome shotgun (WGS) entry which is preliminary data.</text>
</comment>
<dbReference type="RefSeq" id="WP_128495929.1">
    <property type="nucleotide sequence ID" value="NZ_RZNB01000006.1"/>
</dbReference>
<keyword evidence="2 7" id="KW-0813">Transport</keyword>
<comment type="function">
    <text evidence="7">This protein is part of the stalk that links CF(0) to CF(1). It either transmits conformational changes from CF(0) to CF(1) or is implicated in proton conduction.</text>
</comment>
<comment type="function">
    <text evidence="7">F(1)F(0) ATP synthase produces ATP from ADP in the presence of a proton or sodium gradient. F-type ATPases consist of two structural domains, F(1) containing the extramembraneous catalytic core and F(0) containing the membrane proton channel, linked together by a central stalk and a peripheral stalk. During catalysis, ATP synthesis in the catalytic domain of F(1) is coupled via a rotary mechanism of the central stalk subunits to proton translocation.</text>
</comment>
<keyword evidence="7" id="KW-0139">CF(1)</keyword>
<evidence type="ECO:0000256" key="5">
    <source>
        <dbReference type="ARBA" id="ARBA00023136"/>
    </source>
</evidence>